<name>X0VWG7_9ZZZZ</name>
<proteinExistence type="predicted"/>
<feature type="non-terminal residue" evidence="1">
    <location>
        <position position="1"/>
    </location>
</feature>
<reference evidence="1" key="1">
    <citation type="journal article" date="2014" name="Front. Microbiol.">
        <title>High frequency of phylogenetically diverse reductive dehalogenase-homologous genes in deep subseafloor sedimentary metagenomes.</title>
        <authorList>
            <person name="Kawai M."/>
            <person name="Futagami T."/>
            <person name="Toyoda A."/>
            <person name="Takaki Y."/>
            <person name="Nishi S."/>
            <person name="Hori S."/>
            <person name="Arai W."/>
            <person name="Tsubouchi T."/>
            <person name="Morono Y."/>
            <person name="Uchiyama I."/>
            <person name="Ito T."/>
            <person name="Fujiyama A."/>
            <person name="Inagaki F."/>
            <person name="Takami H."/>
        </authorList>
    </citation>
    <scope>NUCLEOTIDE SEQUENCE</scope>
    <source>
        <strain evidence="1">Expedition CK06-06</strain>
    </source>
</reference>
<sequence>STQMIEIVGRELSLTVEGKDAQKALDEVAGELNKLTKKANLY</sequence>
<evidence type="ECO:0000313" key="1">
    <source>
        <dbReference type="EMBL" id="GAG22769.1"/>
    </source>
</evidence>
<dbReference type="EMBL" id="BARS01034484">
    <property type="protein sequence ID" value="GAG22769.1"/>
    <property type="molecule type" value="Genomic_DNA"/>
</dbReference>
<organism evidence="1">
    <name type="scientific">marine sediment metagenome</name>
    <dbReference type="NCBI Taxonomy" id="412755"/>
    <lineage>
        <taxon>unclassified sequences</taxon>
        <taxon>metagenomes</taxon>
        <taxon>ecological metagenomes</taxon>
    </lineage>
</organism>
<comment type="caution">
    <text evidence="1">The sequence shown here is derived from an EMBL/GenBank/DDBJ whole genome shotgun (WGS) entry which is preliminary data.</text>
</comment>
<dbReference type="AlphaFoldDB" id="X0VWG7"/>
<protein>
    <submittedName>
        <fullName evidence="1">Uncharacterized protein</fullName>
    </submittedName>
</protein>
<accession>X0VWG7</accession>
<gene>
    <name evidence="1" type="ORF">S01H1_53263</name>
</gene>